<accession>H5XWZ7</accession>
<gene>
    <name evidence="1" type="ORF">DesyoDRAFT_3883</name>
</gene>
<dbReference type="RefSeq" id="WP_007785482.1">
    <property type="nucleotide sequence ID" value="NZ_CM001441.1"/>
</dbReference>
<dbReference type="EMBL" id="CM001441">
    <property type="protein sequence ID" value="EHQ90865.1"/>
    <property type="molecule type" value="Genomic_DNA"/>
</dbReference>
<evidence type="ECO:0000313" key="2">
    <source>
        <dbReference type="Proteomes" id="UP000005104"/>
    </source>
</evidence>
<dbReference type="STRING" id="768710.DesyoDRAFT_3883"/>
<dbReference type="AlphaFoldDB" id="H5XWZ7"/>
<organism evidence="1 2">
    <name type="scientific">Desulfosporosinus youngiae DSM 17734</name>
    <dbReference type="NCBI Taxonomy" id="768710"/>
    <lineage>
        <taxon>Bacteria</taxon>
        <taxon>Bacillati</taxon>
        <taxon>Bacillota</taxon>
        <taxon>Clostridia</taxon>
        <taxon>Eubacteriales</taxon>
        <taxon>Desulfitobacteriaceae</taxon>
        <taxon>Desulfosporosinus</taxon>
    </lineage>
</organism>
<dbReference type="HOGENOM" id="CLU_1466004_0_0_9"/>
<reference evidence="1 2" key="1">
    <citation type="submission" date="2011-11" db="EMBL/GenBank/DDBJ databases">
        <title>The Noncontiguous Finished genome of Desulfosporosinus youngiae DSM 17734.</title>
        <authorList>
            <consortium name="US DOE Joint Genome Institute (JGI-PGF)"/>
            <person name="Lucas S."/>
            <person name="Han J."/>
            <person name="Lapidus A."/>
            <person name="Cheng J.-F."/>
            <person name="Goodwin L."/>
            <person name="Pitluck S."/>
            <person name="Peters L."/>
            <person name="Ovchinnikova G."/>
            <person name="Lu M."/>
            <person name="Land M.L."/>
            <person name="Hauser L."/>
            <person name="Pester M."/>
            <person name="Spring S."/>
            <person name="Ollivier B."/>
            <person name="Rattei T."/>
            <person name="Klenk H.-P."/>
            <person name="Wagner M."/>
            <person name="Loy A."/>
            <person name="Woyke T.J."/>
        </authorList>
    </citation>
    <scope>NUCLEOTIDE SEQUENCE [LARGE SCALE GENOMIC DNA]</scope>
    <source>
        <strain evidence="1 2">DSM 17734</strain>
    </source>
</reference>
<protein>
    <submittedName>
        <fullName evidence="1">Uncharacterized protein</fullName>
    </submittedName>
</protein>
<sequence length="184" mass="21487">MGFLRKRITLGSFIRMIANEVLQVPQFTYEHYLKHDPNSRLAQSEFEEFVKNLSSLRLLIFYALLKDSQNKGQLKFKLDDFVKTFIQALQLAYQDNDFGQDEAQRLVAAFSHELDGYTSYLETIPENDLRKDGFTAYACLYFTSKFSEPSKEDVKNGIYVSLINTQRLLMKEYYSQAIQKVKIT</sequence>
<name>H5XWZ7_9FIRM</name>
<keyword evidence="2" id="KW-1185">Reference proteome</keyword>
<evidence type="ECO:0000313" key="1">
    <source>
        <dbReference type="EMBL" id="EHQ90865.1"/>
    </source>
</evidence>
<dbReference type="Proteomes" id="UP000005104">
    <property type="component" value="Chromosome"/>
</dbReference>
<dbReference type="OrthoDB" id="1797723at2"/>
<proteinExistence type="predicted"/>